<feature type="transmembrane region" description="Helical" evidence="2">
    <location>
        <begin position="21"/>
        <end position="40"/>
    </location>
</feature>
<dbReference type="AlphaFoldDB" id="G4QCZ5"/>
<dbReference type="InterPro" id="IPR007730">
    <property type="entry name" value="SPOR-like_dom"/>
</dbReference>
<feature type="compositionally biased region" description="Basic and acidic residues" evidence="1">
    <location>
        <begin position="179"/>
        <end position="201"/>
    </location>
</feature>
<reference evidence="4 5" key="2">
    <citation type="journal article" date="2012" name="PLoS ONE">
        <title>Genomic characterization of the taylorella genus.</title>
        <authorList>
            <person name="Hebert L."/>
            <person name="Moumen B."/>
            <person name="Pons N."/>
            <person name="Duquesne F."/>
            <person name="Breuil M.F."/>
            <person name="Goux D."/>
            <person name="Batto J.M."/>
            <person name="Laugier C."/>
            <person name="Renault P."/>
            <person name="Petry S."/>
        </authorList>
    </citation>
    <scope>NUCLEOTIDE SEQUENCE [LARGE SCALE GENOMIC DNA]</scope>
    <source>
        <strain evidence="4 5">MCE3</strain>
    </source>
</reference>
<dbReference type="KEGG" id="tas:TASI_0021"/>
<dbReference type="RefSeq" id="WP_014110711.1">
    <property type="nucleotide sequence ID" value="NC_016043.1"/>
</dbReference>
<dbReference type="EMBL" id="CP003059">
    <property type="protein sequence ID" value="AEP35812.1"/>
    <property type="molecule type" value="Genomic_DNA"/>
</dbReference>
<evidence type="ECO:0000313" key="4">
    <source>
        <dbReference type="EMBL" id="AEP35812.1"/>
    </source>
</evidence>
<dbReference type="InterPro" id="IPR036680">
    <property type="entry name" value="SPOR-like_sf"/>
</dbReference>
<keyword evidence="2" id="KW-1133">Transmembrane helix</keyword>
<keyword evidence="5" id="KW-1185">Reference proteome</keyword>
<accession>G4QCZ5</accession>
<dbReference type="GO" id="GO:0042834">
    <property type="term" value="F:peptidoglycan binding"/>
    <property type="evidence" value="ECO:0007669"/>
    <property type="project" value="InterPro"/>
</dbReference>
<protein>
    <recommendedName>
        <fullName evidence="3">SPOR domain-containing protein</fullName>
    </recommendedName>
</protein>
<evidence type="ECO:0000256" key="2">
    <source>
        <dbReference type="SAM" id="Phobius"/>
    </source>
</evidence>
<feature type="domain" description="SPOR" evidence="3">
    <location>
        <begin position="207"/>
        <end position="278"/>
    </location>
</feature>
<feature type="region of interest" description="Disordered" evidence="1">
    <location>
        <begin position="55"/>
        <end position="210"/>
    </location>
</feature>
<sequence length="278" mass="30189">MARTKTKRVKNSRKSSSGFAWMIFGLALGLVFAAIATYFFNSKSIKTDGQKTATVQSETTKSTQASTTKPTVTKPTQASQDNTKSKQSEPTKKEESSDALGAMLALNKGQSEGALPQEKEASTAPESKSQDASTTQAVSTEPAEPVNKEASNTAETEVAADETEGAADETEVATDETSQTEKDSIKVRVSEEQDSKPKAETEPAEPAEPAFKKFIVTGRFLDKPDADRYRAQLLMRGLKGAKVISIKERGIKFYKVRVGPYTSKLDYDTARKRISQLP</sequence>
<keyword evidence="2" id="KW-0812">Transmembrane</keyword>
<dbReference type="STRING" id="1008459.TASI_0021"/>
<evidence type="ECO:0000259" key="3">
    <source>
        <dbReference type="PROSITE" id="PS51724"/>
    </source>
</evidence>
<dbReference type="SUPFAM" id="SSF110997">
    <property type="entry name" value="Sporulation related repeat"/>
    <property type="match status" value="1"/>
</dbReference>
<evidence type="ECO:0000313" key="5">
    <source>
        <dbReference type="Proteomes" id="UP000009284"/>
    </source>
</evidence>
<dbReference type="PROSITE" id="PS51724">
    <property type="entry name" value="SPOR"/>
    <property type="match status" value="1"/>
</dbReference>
<gene>
    <name evidence="4" type="ordered locus">TASI_0021</name>
</gene>
<dbReference type="Proteomes" id="UP000009284">
    <property type="component" value="Chromosome"/>
</dbReference>
<reference key="1">
    <citation type="submission" date="2011-09" db="EMBL/GenBank/DDBJ databases">
        <title>Genomic characterization of the Taylorella genus.</title>
        <authorList>
            <person name="Hebert L."/>
            <person name="Moumen B."/>
            <person name="Pons N."/>
            <person name="Duquesne F."/>
            <person name="Breuil M.-F."/>
            <person name="Goux D."/>
            <person name="Batto J.-M."/>
            <person name="Renault P."/>
            <person name="Laugier C."/>
            <person name="Petry S."/>
        </authorList>
    </citation>
    <scope>NUCLEOTIDE SEQUENCE</scope>
    <source>
        <strain>MCE3</strain>
    </source>
</reference>
<dbReference type="Pfam" id="PF05036">
    <property type="entry name" value="SPOR"/>
    <property type="match status" value="1"/>
</dbReference>
<dbReference type="OrthoDB" id="7063246at2"/>
<organism evidence="4 5">
    <name type="scientific">Taylorella asinigenitalis (strain MCE3)</name>
    <dbReference type="NCBI Taxonomy" id="1008459"/>
    <lineage>
        <taxon>Bacteria</taxon>
        <taxon>Pseudomonadati</taxon>
        <taxon>Pseudomonadota</taxon>
        <taxon>Betaproteobacteria</taxon>
        <taxon>Burkholderiales</taxon>
        <taxon>Alcaligenaceae</taxon>
        <taxon>Taylorella</taxon>
    </lineage>
</organism>
<proteinExistence type="predicted"/>
<keyword evidence="2" id="KW-0472">Membrane</keyword>
<dbReference type="HOGENOM" id="CLU_1026480_0_0_4"/>
<name>G4QCZ5_TAYAM</name>
<feature type="compositionally biased region" description="Acidic residues" evidence="1">
    <location>
        <begin position="158"/>
        <end position="174"/>
    </location>
</feature>
<feature type="compositionally biased region" description="Polar residues" evidence="1">
    <location>
        <begin position="124"/>
        <end position="139"/>
    </location>
</feature>
<feature type="compositionally biased region" description="Basic and acidic residues" evidence="1">
    <location>
        <begin position="83"/>
        <end position="96"/>
    </location>
</feature>
<dbReference type="Gene3D" id="3.30.70.1070">
    <property type="entry name" value="Sporulation related repeat"/>
    <property type="match status" value="1"/>
</dbReference>
<dbReference type="eggNOG" id="COG3087">
    <property type="taxonomic scope" value="Bacteria"/>
</dbReference>
<evidence type="ECO:0000256" key="1">
    <source>
        <dbReference type="SAM" id="MobiDB-lite"/>
    </source>
</evidence>
<feature type="compositionally biased region" description="Polar residues" evidence="1">
    <location>
        <begin position="55"/>
        <end position="82"/>
    </location>
</feature>